<reference evidence="6" key="1">
    <citation type="journal article" date="2019" name="Int. J. Syst. Evol. Microbiol.">
        <title>The Global Catalogue of Microorganisms (GCM) 10K type strain sequencing project: providing services to taxonomists for standard genome sequencing and annotation.</title>
        <authorList>
            <consortium name="The Broad Institute Genomics Platform"/>
            <consortium name="The Broad Institute Genome Sequencing Center for Infectious Disease"/>
            <person name="Wu L."/>
            <person name="Ma J."/>
        </authorList>
    </citation>
    <scope>NUCLEOTIDE SEQUENCE [LARGE SCALE GENOMIC DNA]</scope>
    <source>
        <strain evidence="6">JCM 3366</strain>
    </source>
</reference>
<evidence type="ECO:0000313" key="6">
    <source>
        <dbReference type="Proteomes" id="UP001596107"/>
    </source>
</evidence>
<dbReference type="SUPFAM" id="SSF111369">
    <property type="entry name" value="HlyD-like secretion proteins"/>
    <property type="match status" value="2"/>
</dbReference>
<gene>
    <name evidence="5" type="primary">mdtN</name>
    <name evidence="5" type="ORF">ACFPOD_17180</name>
</gene>
<dbReference type="PANTHER" id="PTHR30367:SF1">
    <property type="entry name" value="MULTIDRUG RESISTANCE PROTEIN MDTN"/>
    <property type="match status" value="1"/>
</dbReference>
<feature type="domain" description="Multidrug resistance protein MdtA-like barrel-sandwich hybrid" evidence="3">
    <location>
        <begin position="50"/>
        <end position="243"/>
    </location>
</feature>
<keyword evidence="1" id="KW-0175">Coiled coil</keyword>
<dbReference type="PANTHER" id="PTHR30367">
    <property type="entry name" value="P-HYDROXYBENZOIC ACID EFFLUX PUMP SUBUNIT AAEA-RELATED"/>
    <property type="match status" value="1"/>
</dbReference>
<organism evidence="5 6">
    <name type="scientific">Nitratireductor kimnyeongensis</name>
    <dbReference type="NCBI Taxonomy" id="430679"/>
    <lineage>
        <taxon>Bacteria</taxon>
        <taxon>Pseudomonadati</taxon>
        <taxon>Pseudomonadota</taxon>
        <taxon>Alphaproteobacteria</taxon>
        <taxon>Hyphomicrobiales</taxon>
        <taxon>Phyllobacteriaceae</taxon>
        <taxon>Nitratireductor</taxon>
    </lineage>
</organism>
<dbReference type="EMBL" id="JBHSNB010000004">
    <property type="protein sequence ID" value="MFC5586849.1"/>
    <property type="molecule type" value="Genomic_DNA"/>
</dbReference>
<dbReference type="InterPro" id="IPR058634">
    <property type="entry name" value="AaeA-lik-b-barrel"/>
</dbReference>
<evidence type="ECO:0000256" key="1">
    <source>
        <dbReference type="SAM" id="Coils"/>
    </source>
</evidence>
<feature type="domain" description="p-hydroxybenzoic acid efflux pump subunit AaeA-like beta-barrel" evidence="4">
    <location>
        <begin position="251"/>
        <end position="343"/>
    </location>
</feature>
<dbReference type="Gene3D" id="2.40.50.100">
    <property type="match status" value="1"/>
</dbReference>
<keyword evidence="2" id="KW-0812">Transmembrane</keyword>
<dbReference type="Pfam" id="PF25917">
    <property type="entry name" value="BSH_RND"/>
    <property type="match status" value="1"/>
</dbReference>
<evidence type="ECO:0000259" key="3">
    <source>
        <dbReference type="Pfam" id="PF25917"/>
    </source>
</evidence>
<dbReference type="InterPro" id="IPR050393">
    <property type="entry name" value="MFP_Efflux_Pump"/>
</dbReference>
<dbReference type="Gene3D" id="2.40.30.170">
    <property type="match status" value="1"/>
</dbReference>
<dbReference type="NCBIfam" id="NF007785">
    <property type="entry name" value="PRK10476.1"/>
    <property type="match status" value="1"/>
</dbReference>
<keyword evidence="6" id="KW-1185">Reference proteome</keyword>
<keyword evidence="2" id="KW-0472">Membrane</keyword>
<comment type="caution">
    <text evidence="5">The sequence shown here is derived from an EMBL/GenBank/DDBJ whole genome shotgun (WGS) entry which is preliminary data.</text>
</comment>
<evidence type="ECO:0000256" key="2">
    <source>
        <dbReference type="SAM" id="Phobius"/>
    </source>
</evidence>
<name>A0ABW0TC29_9HYPH</name>
<sequence>MKSLPYRRLIPVVGAIVSLAIIAGAGALALRSHSESTKNPLSDDASLDAETVSVAAGVAGRIKALHVRENSLVSKGDLLVELDDAAYRLAVEQTRADLEIAMAAANDQTRNIQAERANAQIAAEQVERAKANLELATQTLDRLLPMQSKGYVSAQQIDDARTIKRDAEVSLNEALRQVEAANALIGDEEGTEALIRARRAALNIAEHELKNTVIRAPSDGRIVDLTVGPGAYVLPAQTMFTLIKTDQWFATANYTETTLPAITVGDCATVYALADRKRPLKGKVESIGWGVSSKDFIKLPAGLPIVPKSLDWVRVQQRFPVRIQISEPPADLMRVGASAVSIVHTDGDC</sequence>
<protein>
    <submittedName>
        <fullName evidence="5">Multidrug transporter subunit MdtN</fullName>
    </submittedName>
</protein>
<dbReference type="InterPro" id="IPR058625">
    <property type="entry name" value="MdtA-like_BSH"/>
</dbReference>
<dbReference type="Pfam" id="PF25963">
    <property type="entry name" value="Beta-barrel_AAEA"/>
    <property type="match status" value="1"/>
</dbReference>
<keyword evidence="2" id="KW-1133">Transmembrane helix</keyword>
<dbReference type="Proteomes" id="UP001596107">
    <property type="component" value="Unassembled WGS sequence"/>
</dbReference>
<dbReference type="RefSeq" id="WP_223022076.1">
    <property type="nucleotide sequence ID" value="NZ_CP078143.1"/>
</dbReference>
<feature type="coiled-coil region" evidence="1">
    <location>
        <begin position="95"/>
        <end position="184"/>
    </location>
</feature>
<evidence type="ECO:0000259" key="4">
    <source>
        <dbReference type="Pfam" id="PF25963"/>
    </source>
</evidence>
<accession>A0ABW0TC29</accession>
<evidence type="ECO:0000313" key="5">
    <source>
        <dbReference type="EMBL" id="MFC5586849.1"/>
    </source>
</evidence>
<dbReference type="Gene3D" id="1.10.287.470">
    <property type="entry name" value="Helix hairpin bin"/>
    <property type="match status" value="1"/>
</dbReference>
<feature type="transmembrane region" description="Helical" evidence="2">
    <location>
        <begin position="12"/>
        <end position="30"/>
    </location>
</feature>
<proteinExistence type="predicted"/>